<comment type="similarity">
    <text evidence="2">Belongs to the acetate uptake transporter (AceTr) (TC 2.A.96) family.</text>
</comment>
<evidence type="ECO:0000256" key="1">
    <source>
        <dbReference type="ARBA" id="ARBA00004141"/>
    </source>
</evidence>
<dbReference type="InterPro" id="IPR000791">
    <property type="entry name" value="Gpr1/Fun34/SatP-like"/>
</dbReference>
<evidence type="ECO:0000256" key="3">
    <source>
        <dbReference type="ARBA" id="ARBA00022692"/>
    </source>
</evidence>
<dbReference type="eggNOG" id="COG1584">
    <property type="taxonomic scope" value="Bacteria"/>
</dbReference>
<evidence type="ECO:0000256" key="5">
    <source>
        <dbReference type="ARBA" id="ARBA00023136"/>
    </source>
</evidence>
<evidence type="ECO:0008006" key="9">
    <source>
        <dbReference type="Google" id="ProtNLM"/>
    </source>
</evidence>
<evidence type="ECO:0000313" key="8">
    <source>
        <dbReference type="Proteomes" id="UP000062973"/>
    </source>
</evidence>
<dbReference type="PANTHER" id="PTHR31123:SF1">
    <property type="entry name" value="ACCUMULATION OF DYADS PROTEIN 2-RELATED"/>
    <property type="match status" value="1"/>
</dbReference>
<organism evidence="7 8">
    <name type="scientific">Amycolatopsis methanolica 239</name>
    <dbReference type="NCBI Taxonomy" id="1068978"/>
    <lineage>
        <taxon>Bacteria</taxon>
        <taxon>Bacillati</taxon>
        <taxon>Actinomycetota</taxon>
        <taxon>Actinomycetes</taxon>
        <taxon>Pseudonocardiales</taxon>
        <taxon>Pseudonocardiaceae</taxon>
        <taxon>Amycolatopsis</taxon>
        <taxon>Amycolatopsis methanolica group</taxon>
    </lineage>
</organism>
<name>A0A076N3W7_AMYME</name>
<dbReference type="KEGG" id="amq:AMETH_4540"/>
<evidence type="ECO:0000256" key="2">
    <source>
        <dbReference type="ARBA" id="ARBA00005587"/>
    </source>
</evidence>
<proteinExistence type="inferred from homology"/>
<feature type="transmembrane region" description="Helical" evidence="6">
    <location>
        <begin position="120"/>
        <end position="140"/>
    </location>
</feature>
<dbReference type="EMBL" id="CP009110">
    <property type="protein sequence ID" value="AIJ24632.1"/>
    <property type="molecule type" value="Genomic_DNA"/>
</dbReference>
<comment type="subcellular location">
    <subcellularLocation>
        <location evidence="1">Membrane</location>
        <topology evidence="1">Multi-pass membrane protein</topology>
    </subcellularLocation>
</comment>
<sequence length="213" mass="21441">MSQLNEEYTMTTAVATEAPTRPAPAGDPALIGVPTFIVGAIALGLVLTGYVPADAVGASIAIILPATGVGQLVAALWAASLGENAVAAVFGVFAGFWISYAVLVLGLIHNWFGISGDAAVATQGLFLIAWLVTIVLLTLTTLRLPAAFTLLFVLVDLALALALYGTVGHSTAATTAGGYAVFAFTAVGVYLFAGAISAATGGKPLPLGRPVLN</sequence>
<keyword evidence="5 6" id="KW-0472">Membrane</keyword>
<dbReference type="GO" id="GO:0005886">
    <property type="term" value="C:plasma membrane"/>
    <property type="evidence" value="ECO:0007669"/>
    <property type="project" value="TreeGrafter"/>
</dbReference>
<feature type="transmembrane region" description="Helical" evidence="6">
    <location>
        <begin position="85"/>
        <end position="108"/>
    </location>
</feature>
<feature type="transmembrane region" description="Helical" evidence="6">
    <location>
        <begin position="29"/>
        <end position="51"/>
    </location>
</feature>
<protein>
    <recommendedName>
        <fullName evidence="9">GPR1/FUN34/yaaH family protein</fullName>
    </recommendedName>
</protein>
<dbReference type="HOGENOM" id="CLU_109816_0_0_11"/>
<evidence type="ECO:0000256" key="4">
    <source>
        <dbReference type="ARBA" id="ARBA00022989"/>
    </source>
</evidence>
<dbReference type="InterPro" id="IPR051633">
    <property type="entry name" value="AceTr"/>
</dbReference>
<dbReference type="PANTHER" id="PTHR31123">
    <property type="entry name" value="ACCUMULATION OF DYADS PROTEIN 2-RELATED"/>
    <property type="match status" value="1"/>
</dbReference>
<keyword evidence="4 6" id="KW-1133">Transmembrane helix</keyword>
<dbReference type="GO" id="GO:0015123">
    <property type="term" value="F:acetate transmembrane transporter activity"/>
    <property type="evidence" value="ECO:0007669"/>
    <property type="project" value="TreeGrafter"/>
</dbReference>
<dbReference type="AlphaFoldDB" id="A0A076N3W7"/>
<accession>A0A076N3W7</accession>
<keyword evidence="3 6" id="KW-0812">Transmembrane</keyword>
<feature type="transmembrane region" description="Helical" evidence="6">
    <location>
        <begin position="179"/>
        <end position="199"/>
    </location>
</feature>
<dbReference type="Pfam" id="PF01184">
    <property type="entry name" value="Gpr1_Fun34_YaaH"/>
    <property type="match status" value="1"/>
</dbReference>
<evidence type="ECO:0000256" key="6">
    <source>
        <dbReference type="SAM" id="Phobius"/>
    </source>
</evidence>
<keyword evidence="8" id="KW-1185">Reference proteome</keyword>
<feature type="transmembrane region" description="Helical" evidence="6">
    <location>
        <begin position="58"/>
        <end position="79"/>
    </location>
</feature>
<feature type="transmembrane region" description="Helical" evidence="6">
    <location>
        <begin position="146"/>
        <end position="167"/>
    </location>
</feature>
<dbReference type="STRING" id="1068978.AMETH_4540"/>
<dbReference type="PATRIC" id="fig|1068978.7.peg.4873"/>
<reference evidence="7 8" key="1">
    <citation type="submission" date="2014-07" db="EMBL/GenBank/DDBJ databases">
        <title>Whole Genome Sequence of the Amycolatopsis methanolica 239.</title>
        <authorList>
            <person name="Tang B."/>
        </authorList>
    </citation>
    <scope>NUCLEOTIDE SEQUENCE [LARGE SCALE GENOMIC DNA]</scope>
    <source>
        <strain evidence="7 8">239</strain>
    </source>
</reference>
<evidence type="ECO:0000313" key="7">
    <source>
        <dbReference type="EMBL" id="AIJ24632.1"/>
    </source>
</evidence>
<gene>
    <name evidence="7" type="ORF">AMETH_4540</name>
</gene>
<dbReference type="Proteomes" id="UP000062973">
    <property type="component" value="Chromosome"/>
</dbReference>